<sequence length="464" mass="51770">MEKNSSGLLSILRHIPYRFMMNERNLTHRNRTVSRAITNSVSTSGIAKPTVVPIQKVTADGQIQNQATWSPDIKPFQLRSGSSGFSENLSPVAPGADKAWHVIQQKHNWEKAVTQLKKAMPIQLAGFSKPLSAYGEALKIFNAFMKNEPYRLLDISKNIRNLNPQIEEDDLPKVNRMLTLCIQAIQAKKTAREGTGTLSEGSSSGPSGDGKESKESSSVQSITQSELDGLIPGRLSGFIAEVKSRLTIIKGIGTLSPKRIIQTLFDVSQKTLLPELNVLGAYPELIIQEDDSEVAGLFSRDKWTIALSYNDEEDGIDEAVFQLASTIAHETRHVEQAWMEIYLSSSGPTRKGYRAQPKHVRQKSVTSNSSIAKKLATIRPPAPKTAQLEDTVKRGKTFTYGRGIDEAHDKLNDYYFASELRLGEAPEIDDIIKFFEYEVKYYTHPREMDAYAVERQFGALWHNG</sequence>
<dbReference type="Proteomes" id="UP000461730">
    <property type="component" value="Unassembled WGS sequence"/>
</dbReference>
<accession>A0A7K1UDZ7</accession>
<comment type="caution">
    <text evidence="2">The sequence shown here is derived from an EMBL/GenBank/DDBJ whole genome shotgun (WGS) entry which is preliminary data.</text>
</comment>
<keyword evidence="3" id="KW-1185">Reference proteome</keyword>
<feature type="region of interest" description="Disordered" evidence="1">
    <location>
        <begin position="192"/>
        <end position="219"/>
    </location>
</feature>
<dbReference type="RefSeq" id="WP_157310023.1">
    <property type="nucleotide sequence ID" value="NZ_WRXN01000033.1"/>
</dbReference>
<dbReference type="EMBL" id="WRXN01000033">
    <property type="protein sequence ID" value="MVT12609.1"/>
    <property type="molecule type" value="Genomic_DNA"/>
</dbReference>
<organism evidence="2 3">
    <name type="scientific">Chitinophaga tropicalis</name>
    <dbReference type="NCBI Taxonomy" id="2683588"/>
    <lineage>
        <taxon>Bacteria</taxon>
        <taxon>Pseudomonadati</taxon>
        <taxon>Bacteroidota</taxon>
        <taxon>Chitinophagia</taxon>
        <taxon>Chitinophagales</taxon>
        <taxon>Chitinophagaceae</taxon>
        <taxon>Chitinophaga</taxon>
    </lineage>
</organism>
<reference evidence="2 3" key="1">
    <citation type="submission" date="2019-12" db="EMBL/GenBank/DDBJ databases">
        <title>Chitinophaga sp. strain ysch24 (GDMCC 1.1355), whole genome shotgun sequence.</title>
        <authorList>
            <person name="Zhang X."/>
        </authorList>
    </citation>
    <scope>NUCLEOTIDE SEQUENCE [LARGE SCALE GENOMIC DNA]</scope>
    <source>
        <strain evidence="3">ysch24</strain>
    </source>
</reference>
<gene>
    <name evidence="2" type="ORF">GO493_30450</name>
</gene>
<feature type="compositionally biased region" description="Low complexity" evidence="1">
    <location>
        <begin position="193"/>
        <end position="206"/>
    </location>
</feature>
<name>A0A7K1UDZ7_9BACT</name>
<evidence type="ECO:0000313" key="3">
    <source>
        <dbReference type="Proteomes" id="UP000461730"/>
    </source>
</evidence>
<protein>
    <submittedName>
        <fullName evidence="2">Uncharacterized protein</fullName>
    </submittedName>
</protein>
<evidence type="ECO:0000313" key="2">
    <source>
        <dbReference type="EMBL" id="MVT12609.1"/>
    </source>
</evidence>
<evidence type="ECO:0000256" key="1">
    <source>
        <dbReference type="SAM" id="MobiDB-lite"/>
    </source>
</evidence>
<proteinExistence type="predicted"/>
<dbReference type="AlphaFoldDB" id="A0A7K1UDZ7"/>